<feature type="domain" description="tRNA synthetases class I catalytic" evidence="11">
    <location>
        <begin position="23"/>
        <end position="317"/>
    </location>
</feature>
<dbReference type="InParanoid" id="L2GM24"/>
<protein>
    <recommendedName>
        <fullName evidence="2">cysteine--tRNA ligase</fullName>
        <ecNumber evidence="2">6.1.1.16</ecNumber>
    </recommendedName>
    <alternativeName>
        <fullName evidence="10">Cysteinyl-tRNA synthetase</fullName>
    </alternativeName>
</protein>
<dbReference type="PANTHER" id="PTHR10890:SF3">
    <property type="entry name" value="CYSTEINE--TRNA LIGASE, CYTOPLASMIC"/>
    <property type="match status" value="1"/>
</dbReference>
<keyword evidence="13" id="KW-1185">Reference proteome</keyword>
<keyword evidence="4" id="KW-0479">Metal-binding</keyword>
<dbReference type="PRINTS" id="PR00983">
    <property type="entry name" value="TRNASYNTHCYS"/>
</dbReference>
<evidence type="ECO:0000256" key="4">
    <source>
        <dbReference type="ARBA" id="ARBA00022723"/>
    </source>
</evidence>
<reference evidence="13" key="1">
    <citation type="submission" date="2011-05" db="EMBL/GenBank/DDBJ databases">
        <title>The genome sequence of Vittaforma corneae strain ATCC 50505.</title>
        <authorList>
            <consortium name="The Broad Institute Genome Sequencing Platform"/>
            <person name="Cuomo C."/>
            <person name="Didier E."/>
            <person name="Bowers L."/>
            <person name="Young S.K."/>
            <person name="Zeng Q."/>
            <person name="Gargeya S."/>
            <person name="Fitzgerald M."/>
            <person name="Haas B."/>
            <person name="Abouelleil A."/>
            <person name="Alvarado L."/>
            <person name="Arachchi H.M."/>
            <person name="Berlin A."/>
            <person name="Chapman S.B."/>
            <person name="Gearin G."/>
            <person name="Goldberg J."/>
            <person name="Griggs A."/>
            <person name="Gujja S."/>
            <person name="Hansen M."/>
            <person name="Heiman D."/>
            <person name="Howarth C."/>
            <person name="Larimer J."/>
            <person name="Lui A."/>
            <person name="MacDonald P.J.P."/>
            <person name="McCowen C."/>
            <person name="Montmayeur A."/>
            <person name="Murphy C."/>
            <person name="Neiman D."/>
            <person name="Pearson M."/>
            <person name="Priest M."/>
            <person name="Roberts A."/>
            <person name="Saif S."/>
            <person name="Shea T."/>
            <person name="Sisk P."/>
            <person name="Stolte C."/>
            <person name="Sykes S."/>
            <person name="Wortman J."/>
            <person name="Nusbaum C."/>
            <person name="Birren B."/>
        </authorList>
    </citation>
    <scope>NUCLEOTIDE SEQUENCE [LARGE SCALE GENOMIC DNA]</scope>
    <source>
        <strain evidence="13">ATCC 50505</strain>
    </source>
</reference>
<evidence type="ECO:0000256" key="2">
    <source>
        <dbReference type="ARBA" id="ARBA00012832"/>
    </source>
</evidence>
<evidence type="ECO:0000256" key="9">
    <source>
        <dbReference type="ARBA" id="ARBA00023146"/>
    </source>
</evidence>
<evidence type="ECO:0000256" key="6">
    <source>
        <dbReference type="ARBA" id="ARBA00022833"/>
    </source>
</evidence>
<accession>L2GM24</accession>
<evidence type="ECO:0000256" key="7">
    <source>
        <dbReference type="ARBA" id="ARBA00022840"/>
    </source>
</evidence>
<dbReference type="HAMAP" id="MF_00041">
    <property type="entry name" value="Cys_tRNA_synth"/>
    <property type="match status" value="1"/>
</dbReference>
<dbReference type="GO" id="GO:0005524">
    <property type="term" value="F:ATP binding"/>
    <property type="evidence" value="ECO:0007669"/>
    <property type="project" value="UniProtKB-KW"/>
</dbReference>
<keyword evidence="6" id="KW-0862">Zinc</keyword>
<dbReference type="InterPro" id="IPR024909">
    <property type="entry name" value="Cys-tRNA/MSH_ligase"/>
</dbReference>
<keyword evidence="9" id="KW-0030">Aminoacyl-tRNA synthetase</keyword>
<evidence type="ECO:0000256" key="10">
    <source>
        <dbReference type="ARBA" id="ARBA00031499"/>
    </source>
</evidence>
<keyword evidence="3 12" id="KW-0436">Ligase</keyword>
<keyword evidence="7" id="KW-0067">ATP-binding</keyword>
<dbReference type="GO" id="GO:0006423">
    <property type="term" value="P:cysteinyl-tRNA aminoacylation"/>
    <property type="evidence" value="ECO:0007669"/>
    <property type="project" value="InterPro"/>
</dbReference>
<dbReference type="GO" id="GO:0004817">
    <property type="term" value="F:cysteine-tRNA ligase activity"/>
    <property type="evidence" value="ECO:0007669"/>
    <property type="project" value="UniProtKB-EC"/>
</dbReference>
<dbReference type="Proteomes" id="UP000011082">
    <property type="component" value="Unassembled WGS sequence"/>
</dbReference>
<organism evidence="12 13">
    <name type="scientific">Vittaforma corneae (strain ATCC 50505)</name>
    <name type="common">Microsporidian parasite</name>
    <name type="synonym">Nosema corneum</name>
    <dbReference type="NCBI Taxonomy" id="993615"/>
    <lineage>
        <taxon>Eukaryota</taxon>
        <taxon>Fungi</taxon>
        <taxon>Fungi incertae sedis</taxon>
        <taxon>Microsporidia</taxon>
        <taxon>Nosematidae</taxon>
        <taxon>Vittaforma</taxon>
    </lineage>
</organism>
<dbReference type="EMBL" id="JH370142">
    <property type="protein sequence ID" value="ELA41550.1"/>
    <property type="molecule type" value="Genomic_DNA"/>
</dbReference>
<dbReference type="NCBIfam" id="TIGR00435">
    <property type="entry name" value="cysS"/>
    <property type="match status" value="1"/>
</dbReference>
<dbReference type="Gene3D" id="1.20.120.1910">
    <property type="entry name" value="Cysteine-tRNA ligase, C-terminal anti-codon recognition domain"/>
    <property type="match status" value="1"/>
</dbReference>
<dbReference type="SUPFAM" id="SSF47323">
    <property type="entry name" value="Anticodon-binding domain of a subclass of class I aminoacyl-tRNA synthetases"/>
    <property type="match status" value="1"/>
</dbReference>
<dbReference type="FunCoup" id="L2GM24">
    <property type="interactions" value="196"/>
</dbReference>
<evidence type="ECO:0000313" key="13">
    <source>
        <dbReference type="Proteomes" id="UP000011082"/>
    </source>
</evidence>
<evidence type="ECO:0000256" key="8">
    <source>
        <dbReference type="ARBA" id="ARBA00022917"/>
    </source>
</evidence>
<evidence type="ECO:0000313" key="12">
    <source>
        <dbReference type="EMBL" id="ELA41550.1"/>
    </source>
</evidence>
<gene>
    <name evidence="12" type="ORF">VICG_01414</name>
</gene>
<dbReference type="AlphaFoldDB" id="L2GM24"/>
<dbReference type="STRING" id="993615.L2GM24"/>
<evidence type="ECO:0000256" key="1">
    <source>
        <dbReference type="ARBA" id="ARBA00001947"/>
    </source>
</evidence>
<dbReference type="SUPFAM" id="SSF52374">
    <property type="entry name" value="Nucleotidylyl transferase"/>
    <property type="match status" value="1"/>
</dbReference>
<dbReference type="InterPro" id="IPR015803">
    <property type="entry name" value="Cys-tRNA-ligase"/>
</dbReference>
<dbReference type="OMA" id="HAWPASE"/>
<dbReference type="InterPro" id="IPR032678">
    <property type="entry name" value="tRNA-synt_1_cat_dom"/>
</dbReference>
<dbReference type="GO" id="GO:0005737">
    <property type="term" value="C:cytoplasm"/>
    <property type="evidence" value="ECO:0007669"/>
    <property type="project" value="TreeGrafter"/>
</dbReference>
<keyword evidence="8" id="KW-0648">Protein biosynthesis</keyword>
<dbReference type="InterPro" id="IPR014729">
    <property type="entry name" value="Rossmann-like_a/b/a_fold"/>
</dbReference>
<dbReference type="EC" id="6.1.1.16" evidence="2"/>
<dbReference type="Pfam" id="PF01406">
    <property type="entry name" value="tRNA-synt_1e"/>
    <property type="match status" value="1"/>
</dbReference>
<dbReference type="GeneID" id="19882125"/>
<dbReference type="VEuPathDB" id="MicrosporidiaDB:VICG_01414"/>
<sequence>MEQPDHQSLFLYNTLTKKCEKFTPNEGTTVKIYICGPTVYDSPHIGHARTYISFDIIRRVLRDYFKYDVMFVMNITNIDDKIIKRAAEKNISCEELGMIYEKEFLDEMENLNVLRPDFITRVTEYVPEIVKFIEKLEDKGMAYESNGSVYFNLTKYKETFKYNLLRPETTNEEEEDNSEKKSREDFVLWKASKPGEPIYESKWGKGRPGWHIECSVMASEILGKKLDIHAGGIDLAFPHHENEVAQCQGYFGDSWVKYFLHTGHLNIDGLKMSKSLKNFLTIRDIVQASSPLHLRVLFLQHQWNKEMNYDQDQLKEADAILKKIFNFVSNAESLVKRNDARPLNDLDRKLIFDLEASREEVNSALRNNINTSKALDVLLDLISNVNIHLKIAHTDVLRLLLNFILQILGIFGICQKKDVKNEDEKIAELLSSFRNEIRIALKNKSDSKGLFEICDKVRESIKEFGYVIDDSQSGSVLRKSM</sequence>
<comment type="cofactor">
    <cofactor evidence="1">
        <name>Zn(2+)</name>
        <dbReference type="ChEBI" id="CHEBI:29105"/>
    </cofactor>
</comment>
<dbReference type="InterPro" id="IPR009080">
    <property type="entry name" value="tRNAsynth_Ia_anticodon-bd"/>
</dbReference>
<dbReference type="HOGENOM" id="CLU_013528_0_3_1"/>
<dbReference type="Gene3D" id="3.40.50.620">
    <property type="entry name" value="HUPs"/>
    <property type="match status" value="1"/>
</dbReference>
<evidence type="ECO:0000259" key="11">
    <source>
        <dbReference type="Pfam" id="PF01406"/>
    </source>
</evidence>
<dbReference type="RefSeq" id="XP_007604860.1">
    <property type="nucleotide sequence ID" value="XM_007604798.1"/>
</dbReference>
<dbReference type="FunFam" id="3.40.50.620:FF:000027">
    <property type="entry name" value="Cysteine--tRNA ligase, cytoplasmic"/>
    <property type="match status" value="1"/>
</dbReference>
<dbReference type="OrthoDB" id="438179at2759"/>
<name>L2GM24_VITCO</name>
<dbReference type="CDD" id="cd00672">
    <property type="entry name" value="CysRS_core"/>
    <property type="match status" value="1"/>
</dbReference>
<evidence type="ECO:0000256" key="5">
    <source>
        <dbReference type="ARBA" id="ARBA00022741"/>
    </source>
</evidence>
<dbReference type="PANTHER" id="PTHR10890">
    <property type="entry name" value="CYSTEINYL-TRNA SYNTHETASE"/>
    <property type="match status" value="1"/>
</dbReference>
<dbReference type="GO" id="GO:0046872">
    <property type="term" value="F:metal ion binding"/>
    <property type="evidence" value="ECO:0007669"/>
    <property type="project" value="UniProtKB-KW"/>
</dbReference>
<proteinExistence type="inferred from homology"/>
<keyword evidence="5" id="KW-0547">Nucleotide-binding</keyword>
<evidence type="ECO:0000256" key="3">
    <source>
        <dbReference type="ARBA" id="ARBA00022598"/>
    </source>
</evidence>